<feature type="transmembrane region" description="Helical" evidence="10">
    <location>
        <begin position="58"/>
        <end position="79"/>
    </location>
</feature>
<keyword evidence="5" id="KW-0997">Cell inner membrane</keyword>
<evidence type="ECO:0000256" key="1">
    <source>
        <dbReference type="ARBA" id="ARBA00004429"/>
    </source>
</evidence>
<feature type="transmembrane region" description="Helical" evidence="10">
    <location>
        <begin position="34"/>
        <end position="52"/>
    </location>
</feature>
<dbReference type="GO" id="GO:0015199">
    <property type="term" value="F:amino-acid betaine transmembrane transporter activity"/>
    <property type="evidence" value="ECO:0007669"/>
    <property type="project" value="TreeGrafter"/>
</dbReference>
<evidence type="ECO:0000313" key="12">
    <source>
        <dbReference type="Proteomes" id="UP000002495"/>
    </source>
</evidence>
<name>Q7VIU6_HELHP</name>
<comment type="similarity">
    <text evidence="9">Belongs to the drug/metabolite transporter (DMT) superfamily. Small multidrug resistance (SMR) (TC 2.A.7.1) family.</text>
</comment>
<dbReference type="SUPFAM" id="SSF103481">
    <property type="entry name" value="Multidrug resistance efflux transporter EmrE"/>
    <property type="match status" value="1"/>
</dbReference>
<sequence>MTLAFIYVIISAILDVIANLFLKKSNVFTHKGYTIGCILMVWAAFSVLVLALESMPLSVAYSTWGAIGIIGTIFGGYVFFKEKLDFLGYIGVAMVVCGVILLHWES</sequence>
<keyword evidence="7 10" id="KW-1133">Transmembrane helix</keyword>
<evidence type="ECO:0000256" key="4">
    <source>
        <dbReference type="ARBA" id="ARBA00022475"/>
    </source>
</evidence>
<dbReference type="GO" id="GO:0005886">
    <property type="term" value="C:plasma membrane"/>
    <property type="evidence" value="ECO:0007669"/>
    <property type="project" value="UniProtKB-SubCell"/>
</dbReference>
<dbReference type="PANTHER" id="PTHR30561:SF6">
    <property type="entry name" value="SPERMIDINE EXPORT PROTEIN MDTI"/>
    <property type="match status" value="1"/>
</dbReference>
<comment type="subunit">
    <text evidence="2">Forms a complex with MdtJ.</text>
</comment>
<evidence type="ECO:0000313" key="11">
    <source>
        <dbReference type="EMBL" id="AAP77105.1"/>
    </source>
</evidence>
<keyword evidence="6 9" id="KW-0812">Transmembrane</keyword>
<feature type="transmembrane region" description="Helical" evidence="10">
    <location>
        <begin position="86"/>
        <end position="104"/>
    </location>
</feature>
<keyword evidence="4" id="KW-1003">Cell membrane</keyword>
<accession>Q7VIU6</accession>
<dbReference type="OrthoDB" id="5465142at2"/>
<feature type="transmembrane region" description="Helical" evidence="10">
    <location>
        <begin position="6"/>
        <end position="22"/>
    </location>
</feature>
<evidence type="ECO:0000256" key="10">
    <source>
        <dbReference type="SAM" id="Phobius"/>
    </source>
</evidence>
<dbReference type="Proteomes" id="UP000002495">
    <property type="component" value="Chromosome"/>
</dbReference>
<dbReference type="HOGENOM" id="CLU_133067_0_4_7"/>
<protein>
    <recommendedName>
        <fullName evidence="3">Spermidine export protein MdtI</fullName>
    </recommendedName>
</protein>
<dbReference type="Gene3D" id="1.10.3730.20">
    <property type="match status" value="1"/>
</dbReference>
<evidence type="ECO:0000256" key="3">
    <source>
        <dbReference type="ARBA" id="ARBA00021114"/>
    </source>
</evidence>
<dbReference type="GO" id="GO:0015297">
    <property type="term" value="F:antiporter activity"/>
    <property type="evidence" value="ECO:0007669"/>
    <property type="project" value="TreeGrafter"/>
</dbReference>
<keyword evidence="8 10" id="KW-0472">Membrane</keyword>
<dbReference type="Pfam" id="PF00893">
    <property type="entry name" value="Multi_Drug_Res"/>
    <property type="match status" value="1"/>
</dbReference>
<evidence type="ECO:0000256" key="8">
    <source>
        <dbReference type="ARBA" id="ARBA00023136"/>
    </source>
</evidence>
<dbReference type="eggNOG" id="COG2076">
    <property type="taxonomic scope" value="Bacteria"/>
</dbReference>
<dbReference type="STRING" id="235279.HH_0508"/>
<evidence type="ECO:0000256" key="2">
    <source>
        <dbReference type="ARBA" id="ARBA00011359"/>
    </source>
</evidence>
<dbReference type="GO" id="GO:1903711">
    <property type="term" value="P:spermidine transmembrane transport"/>
    <property type="evidence" value="ECO:0007669"/>
    <property type="project" value="TreeGrafter"/>
</dbReference>
<evidence type="ECO:0000256" key="7">
    <source>
        <dbReference type="ARBA" id="ARBA00022989"/>
    </source>
</evidence>
<dbReference type="InterPro" id="IPR000390">
    <property type="entry name" value="Small_drug/metabolite_transptr"/>
</dbReference>
<evidence type="ECO:0000256" key="6">
    <source>
        <dbReference type="ARBA" id="ARBA00022692"/>
    </source>
</evidence>
<dbReference type="InterPro" id="IPR037185">
    <property type="entry name" value="EmrE-like"/>
</dbReference>
<proteinExistence type="inferred from homology"/>
<reference evidence="11 12" key="1">
    <citation type="journal article" date="2003" name="Proc. Natl. Acad. Sci. U.S.A.">
        <title>The complete genome sequence of the carcinogenic bacterium Helicobacter hepaticus.</title>
        <authorList>
            <person name="Suerbaum S."/>
            <person name="Josenhans C."/>
            <person name="Sterzenbach T."/>
            <person name="Drescher B."/>
            <person name="Brandt P."/>
            <person name="Bell M."/>
            <person name="Droege M."/>
            <person name="Fartmann B."/>
            <person name="Fischer H.-P."/>
            <person name="Ge Z."/>
            <person name="Hoerster A."/>
            <person name="Holland R."/>
            <person name="Klein K."/>
            <person name="Koenig J."/>
            <person name="Macko L."/>
            <person name="Mendz G.L."/>
            <person name="Nyakatura G."/>
            <person name="Schauer D.B."/>
            <person name="Shen Z."/>
            <person name="Weber J."/>
            <person name="Frosch M."/>
            <person name="Fox J.G."/>
        </authorList>
    </citation>
    <scope>NUCLEOTIDE SEQUENCE [LARGE SCALE GENOMIC DNA]</scope>
    <source>
        <strain evidence="12">ATCC 51449 / 3B1</strain>
    </source>
</reference>
<organism evidence="11 12">
    <name type="scientific">Helicobacter hepaticus (strain ATCC 51449 / 3B1)</name>
    <dbReference type="NCBI Taxonomy" id="235279"/>
    <lineage>
        <taxon>Bacteria</taxon>
        <taxon>Pseudomonadati</taxon>
        <taxon>Campylobacterota</taxon>
        <taxon>Epsilonproteobacteria</taxon>
        <taxon>Campylobacterales</taxon>
        <taxon>Helicobacteraceae</taxon>
        <taxon>Helicobacter</taxon>
    </lineage>
</organism>
<dbReference type="RefSeq" id="WP_011115350.1">
    <property type="nucleotide sequence ID" value="NC_004917.1"/>
</dbReference>
<dbReference type="GO" id="GO:0031460">
    <property type="term" value="P:glycine betaine transport"/>
    <property type="evidence" value="ECO:0007669"/>
    <property type="project" value="TreeGrafter"/>
</dbReference>
<dbReference type="KEGG" id="hhe:HH_0508"/>
<dbReference type="GO" id="GO:0015220">
    <property type="term" value="F:choline transmembrane transporter activity"/>
    <property type="evidence" value="ECO:0007669"/>
    <property type="project" value="TreeGrafter"/>
</dbReference>
<keyword evidence="12" id="KW-1185">Reference proteome</keyword>
<evidence type="ECO:0000256" key="9">
    <source>
        <dbReference type="RuleBase" id="RU003942"/>
    </source>
</evidence>
<comment type="subcellular location">
    <subcellularLocation>
        <location evidence="1">Cell inner membrane</location>
        <topology evidence="1">Multi-pass membrane protein</topology>
    </subcellularLocation>
    <subcellularLocation>
        <location evidence="9">Cell membrane</location>
        <topology evidence="9">Multi-pass membrane protein</topology>
    </subcellularLocation>
</comment>
<dbReference type="EMBL" id="AE017125">
    <property type="protein sequence ID" value="AAP77105.1"/>
    <property type="molecule type" value="Genomic_DNA"/>
</dbReference>
<dbReference type="PANTHER" id="PTHR30561">
    <property type="entry name" value="SMR FAMILY PROTON-DEPENDENT DRUG EFFLUX TRANSPORTER SUGE"/>
    <property type="match status" value="1"/>
</dbReference>
<dbReference type="AlphaFoldDB" id="Q7VIU6"/>
<evidence type="ECO:0000256" key="5">
    <source>
        <dbReference type="ARBA" id="ARBA00022519"/>
    </source>
</evidence>
<gene>
    <name evidence="11" type="ordered locus">HH_0508</name>
</gene>
<dbReference type="InterPro" id="IPR045324">
    <property type="entry name" value="Small_multidrug_res"/>
</dbReference>